<dbReference type="EMBL" id="CM047749">
    <property type="protein sequence ID" value="KAJ0011426.1"/>
    <property type="molecule type" value="Genomic_DNA"/>
</dbReference>
<organism evidence="1 2">
    <name type="scientific">Pistacia integerrima</name>
    <dbReference type="NCBI Taxonomy" id="434235"/>
    <lineage>
        <taxon>Eukaryota</taxon>
        <taxon>Viridiplantae</taxon>
        <taxon>Streptophyta</taxon>
        <taxon>Embryophyta</taxon>
        <taxon>Tracheophyta</taxon>
        <taxon>Spermatophyta</taxon>
        <taxon>Magnoliopsida</taxon>
        <taxon>eudicotyledons</taxon>
        <taxon>Gunneridae</taxon>
        <taxon>Pentapetalae</taxon>
        <taxon>rosids</taxon>
        <taxon>malvids</taxon>
        <taxon>Sapindales</taxon>
        <taxon>Anacardiaceae</taxon>
        <taxon>Pistacia</taxon>
    </lineage>
</organism>
<dbReference type="Proteomes" id="UP001163603">
    <property type="component" value="Chromosome 14"/>
</dbReference>
<keyword evidence="2" id="KW-1185">Reference proteome</keyword>
<protein>
    <submittedName>
        <fullName evidence="1">Uncharacterized protein</fullName>
    </submittedName>
</protein>
<gene>
    <name evidence="1" type="ORF">Pint_34777</name>
</gene>
<evidence type="ECO:0000313" key="2">
    <source>
        <dbReference type="Proteomes" id="UP001163603"/>
    </source>
</evidence>
<evidence type="ECO:0000313" key="1">
    <source>
        <dbReference type="EMBL" id="KAJ0011426.1"/>
    </source>
</evidence>
<reference evidence="2" key="1">
    <citation type="journal article" date="2023" name="G3 (Bethesda)">
        <title>Genome assembly and association tests identify interacting loci associated with vigor, precocity, and sex in interspecific pistachio rootstocks.</title>
        <authorList>
            <person name="Palmer W."/>
            <person name="Jacygrad E."/>
            <person name="Sagayaradj S."/>
            <person name="Cavanaugh K."/>
            <person name="Han R."/>
            <person name="Bertier L."/>
            <person name="Beede B."/>
            <person name="Kafkas S."/>
            <person name="Golino D."/>
            <person name="Preece J."/>
            <person name="Michelmore R."/>
        </authorList>
    </citation>
    <scope>NUCLEOTIDE SEQUENCE [LARGE SCALE GENOMIC DNA]</scope>
</reference>
<name>A0ACC0X9V6_9ROSI</name>
<accession>A0ACC0X9V6</accession>
<proteinExistence type="predicted"/>
<sequence length="168" mass="18968">MAMEMAKKSQKDESLQHEIDGFFCLSSEDSLEESNDLSYWEFVNPSDADSDDIEIDNLSLDSFQNGLFVSWHSLLSSSRSTPEENQTEKSHLDVIDRDQLVGADDDGGDDVDDELVPWSVSGKLGRQRMRKLGKRAFAKMHHSKKTPFLYMKPGCVHGKHGLGMKHSF</sequence>
<comment type="caution">
    <text evidence="1">The sequence shown here is derived from an EMBL/GenBank/DDBJ whole genome shotgun (WGS) entry which is preliminary data.</text>
</comment>